<protein>
    <submittedName>
        <fullName evidence="1">Uncharacterized protein</fullName>
    </submittedName>
</protein>
<dbReference type="KEGG" id="afla:FHG64_16035"/>
<organism evidence="1 2">
    <name type="scientific">Antarcticibacterium flavum</name>
    <dbReference type="NCBI Taxonomy" id="2058175"/>
    <lineage>
        <taxon>Bacteria</taxon>
        <taxon>Pseudomonadati</taxon>
        <taxon>Bacteroidota</taxon>
        <taxon>Flavobacteriia</taxon>
        <taxon>Flavobacteriales</taxon>
        <taxon>Flavobacteriaceae</taxon>
        <taxon>Antarcticibacterium</taxon>
    </lineage>
</organism>
<dbReference type="AlphaFoldDB" id="A0A5B7X7R3"/>
<evidence type="ECO:0000313" key="1">
    <source>
        <dbReference type="EMBL" id="QCY70778.1"/>
    </source>
</evidence>
<proteinExistence type="predicted"/>
<dbReference type="RefSeq" id="WP_139067337.1">
    <property type="nucleotide sequence ID" value="NZ_CP040812.1"/>
</dbReference>
<dbReference type="Proteomes" id="UP000309016">
    <property type="component" value="Chromosome"/>
</dbReference>
<name>A0A5B7X7R3_9FLAO</name>
<evidence type="ECO:0000313" key="2">
    <source>
        <dbReference type="Proteomes" id="UP000309016"/>
    </source>
</evidence>
<sequence>MTGYKFKFIIKTDQGIDVHNYTSPVYSGIDNTLNPMWNNLKNQEAWAPAIEHWNNKIKEIGPLGYSELRLYKVVDEVETLFAYGGMISTKHFREVHNLGGVERLAVW</sequence>
<gene>
    <name evidence="1" type="ORF">FHG64_16035</name>
</gene>
<accession>A0A5B7X7R3</accession>
<reference evidence="1 2" key="1">
    <citation type="submission" date="2019-06" db="EMBL/GenBank/DDBJ databases">
        <title>Complete genome sequence of Antarcticibacterium flavum KCTC 52984T from an Antarctic marine sediment.</title>
        <authorList>
            <person name="Lee Y.M."/>
            <person name="Shin S.C."/>
        </authorList>
    </citation>
    <scope>NUCLEOTIDE SEQUENCE [LARGE SCALE GENOMIC DNA]</scope>
    <source>
        <strain evidence="1 2">KCTC 52984</strain>
    </source>
</reference>
<keyword evidence="2" id="KW-1185">Reference proteome</keyword>
<dbReference type="EMBL" id="CP040812">
    <property type="protein sequence ID" value="QCY70778.1"/>
    <property type="molecule type" value="Genomic_DNA"/>
</dbReference>